<keyword evidence="2" id="KW-0808">Transferase</keyword>
<evidence type="ECO:0000259" key="1">
    <source>
        <dbReference type="Pfam" id="PF00535"/>
    </source>
</evidence>
<dbReference type="Pfam" id="PF00535">
    <property type="entry name" value="Glycos_transf_2"/>
    <property type="match status" value="1"/>
</dbReference>
<dbReference type="EC" id="2.4.-.-" evidence="2"/>
<feature type="domain" description="Glycosyltransferase 2-like" evidence="1">
    <location>
        <begin position="39"/>
        <end position="128"/>
    </location>
</feature>
<dbReference type="InterPro" id="IPR029044">
    <property type="entry name" value="Nucleotide-diphossugar_trans"/>
</dbReference>
<dbReference type="GO" id="GO:0016757">
    <property type="term" value="F:glycosyltransferase activity"/>
    <property type="evidence" value="ECO:0007669"/>
    <property type="project" value="UniProtKB-KW"/>
</dbReference>
<comment type="caution">
    <text evidence="2">The sequence shown here is derived from an EMBL/GenBank/DDBJ whole genome shotgun (WGS) entry which is preliminary data.</text>
</comment>
<protein>
    <submittedName>
        <fullName evidence="2">Glycosyltransferase family A protein</fullName>
        <ecNumber evidence="2">2.4.-.-</ecNumber>
    </submittedName>
</protein>
<dbReference type="Proteomes" id="UP001596415">
    <property type="component" value="Unassembled WGS sequence"/>
</dbReference>
<dbReference type="InterPro" id="IPR001173">
    <property type="entry name" value="Glyco_trans_2-like"/>
</dbReference>
<accession>A0ABW2MQ71</accession>
<proteinExistence type="predicted"/>
<keyword evidence="2" id="KW-0328">Glycosyltransferase</keyword>
<keyword evidence="3" id="KW-1185">Reference proteome</keyword>
<gene>
    <name evidence="2" type="ORF">ACFQO1_04145</name>
</gene>
<evidence type="ECO:0000313" key="2">
    <source>
        <dbReference type="EMBL" id="MFC7356868.1"/>
    </source>
</evidence>
<dbReference type="SUPFAM" id="SSF53448">
    <property type="entry name" value="Nucleotide-diphospho-sugar transferases"/>
    <property type="match status" value="1"/>
</dbReference>
<organism evidence="2 3">
    <name type="scientific">Jejudonia soesokkakensis</name>
    <dbReference type="NCBI Taxonomy" id="1323432"/>
    <lineage>
        <taxon>Bacteria</taxon>
        <taxon>Pseudomonadati</taxon>
        <taxon>Bacteroidota</taxon>
        <taxon>Flavobacteriia</taxon>
        <taxon>Flavobacteriales</taxon>
        <taxon>Flavobacteriaceae</taxon>
        <taxon>Jejudonia</taxon>
    </lineage>
</organism>
<reference evidence="3" key="1">
    <citation type="journal article" date="2019" name="Int. J. Syst. Evol. Microbiol.">
        <title>The Global Catalogue of Microorganisms (GCM) 10K type strain sequencing project: providing services to taxonomists for standard genome sequencing and annotation.</title>
        <authorList>
            <consortium name="The Broad Institute Genomics Platform"/>
            <consortium name="The Broad Institute Genome Sequencing Center for Infectious Disease"/>
            <person name="Wu L."/>
            <person name="Ma J."/>
        </authorList>
    </citation>
    <scope>NUCLEOTIDE SEQUENCE [LARGE SCALE GENOMIC DNA]</scope>
    <source>
        <strain evidence="3">CGMCC 1.16306</strain>
    </source>
</reference>
<name>A0ABW2MQ71_9FLAO</name>
<evidence type="ECO:0000313" key="3">
    <source>
        <dbReference type="Proteomes" id="UP001596415"/>
    </source>
</evidence>
<dbReference type="CDD" id="cd00761">
    <property type="entry name" value="Glyco_tranf_GTA_type"/>
    <property type="match status" value="1"/>
</dbReference>
<dbReference type="EMBL" id="JBHTBN010000001">
    <property type="protein sequence ID" value="MFC7356868.1"/>
    <property type="molecule type" value="Genomic_DNA"/>
</dbReference>
<dbReference type="Gene3D" id="3.90.550.10">
    <property type="entry name" value="Spore Coat Polysaccharide Biosynthesis Protein SpsA, Chain A"/>
    <property type="match status" value="1"/>
</dbReference>
<dbReference type="RefSeq" id="WP_380216706.1">
    <property type="nucleotide sequence ID" value="NZ_JBHTBN010000001.1"/>
</dbReference>
<sequence>MRIGQNPENNKKIVSEDVYHHIIVPVYVPRLDDYFKDSYKITRLCIGSINATRHYKSKLTIVNNGSCDEITSYLNGLYASGFIDQLIHHKTNKGKIDAVIPVAKQATEALITITDGDVLFKPGWMDAVERVYVNFPKAGMVSPVPHGTLYNHFTAHTLYDAFFRGLLKFQKLCDPEAMLLFAKSIDKETTMYAKSIRLQYQLTLRKKNANAIVGCGHFVATLRKEVFKKTPKVMSHWAYSSSADRDYIDIPNEKSGFWRLATPENYAYHMGNIHEEWMDEVTYKPEQKQVLHIIPKAQHNFIPYFVKKVFVRILMSRYVKPWYFKKLGLVEGYKEY</sequence>